<organism evidence="2 3">
    <name type="scientific">Haloarcula saliterrae</name>
    <dbReference type="NCBI Taxonomy" id="2950534"/>
    <lineage>
        <taxon>Archaea</taxon>
        <taxon>Methanobacteriati</taxon>
        <taxon>Methanobacteriota</taxon>
        <taxon>Stenosarchaea group</taxon>
        <taxon>Halobacteria</taxon>
        <taxon>Halobacteriales</taxon>
        <taxon>Haloarculaceae</taxon>
        <taxon>Haloarcula</taxon>
    </lineage>
</organism>
<reference evidence="2 3" key="1">
    <citation type="submission" date="2022-06" db="EMBL/GenBank/DDBJ databases">
        <title>Haloarcula sp. a new haloarchaeum isolate from saline soil.</title>
        <authorList>
            <person name="Strakova D."/>
            <person name="Galisteo C."/>
            <person name="Sanchez-Porro C."/>
            <person name="Ventosa A."/>
        </authorList>
    </citation>
    <scope>NUCLEOTIDE SEQUENCE [LARGE SCALE GENOMIC DNA]</scope>
    <source>
        <strain evidence="2 3">S1CR25-12</strain>
    </source>
</reference>
<name>A0ABU2FF64_9EURY</name>
<dbReference type="EMBL" id="JAMQON010000004">
    <property type="protein sequence ID" value="MDS0260907.1"/>
    <property type="molecule type" value="Genomic_DNA"/>
</dbReference>
<accession>A0ABU2FF64</accession>
<dbReference type="RefSeq" id="WP_310920671.1">
    <property type="nucleotide sequence ID" value="NZ_JAMQON010000004.1"/>
</dbReference>
<evidence type="ECO:0000313" key="2">
    <source>
        <dbReference type="EMBL" id="MDS0260907.1"/>
    </source>
</evidence>
<sequence>MPERIESFYYTYCYGEYESLTRWLWIYSHVSILLVTALSGYAVAKERYLLALVLAPVPLVYLYKRYEKAKTYKVQSDTPM</sequence>
<comment type="caution">
    <text evidence="2">The sequence shown here is derived from an EMBL/GenBank/DDBJ whole genome shotgun (WGS) entry which is preliminary data.</text>
</comment>
<keyword evidence="1" id="KW-0472">Membrane</keyword>
<keyword evidence="1" id="KW-0812">Transmembrane</keyword>
<feature type="transmembrane region" description="Helical" evidence="1">
    <location>
        <begin position="24"/>
        <end position="42"/>
    </location>
</feature>
<keyword evidence="3" id="KW-1185">Reference proteome</keyword>
<feature type="transmembrane region" description="Helical" evidence="1">
    <location>
        <begin position="48"/>
        <end position="63"/>
    </location>
</feature>
<gene>
    <name evidence="2" type="ORF">NDI56_16000</name>
</gene>
<protein>
    <submittedName>
        <fullName evidence="2">Uncharacterized protein</fullName>
    </submittedName>
</protein>
<dbReference type="Proteomes" id="UP001259659">
    <property type="component" value="Unassembled WGS sequence"/>
</dbReference>
<proteinExistence type="predicted"/>
<evidence type="ECO:0000313" key="3">
    <source>
        <dbReference type="Proteomes" id="UP001259659"/>
    </source>
</evidence>
<keyword evidence="1" id="KW-1133">Transmembrane helix</keyword>
<evidence type="ECO:0000256" key="1">
    <source>
        <dbReference type="SAM" id="Phobius"/>
    </source>
</evidence>